<evidence type="ECO:0000259" key="10">
    <source>
        <dbReference type="PROSITE" id="PS51898"/>
    </source>
</evidence>
<evidence type="ECO:0008006" key="14">
    <source>
        <dbReference type="Google" id="ProtNLM"/>
    </source>
</evidence>
<evidence type="ECO:0000313" key="13">
    <source>
        <dbReference type="Proteomes" id="UP000230775"/>
    </source>
</evidence>
<name>A0A2H0WQB2_9BACT</name>
<evidence type="ECO:0000256" key="1">
    <source>
        <dbReference type="ARBA" id="ARBA00004496"/>
    </source>
</evidence>
<dbReference type="GO" id="GO:0015074">
    <property type="term" value="P:DNA integration"/>
    <property type="evidence" value="ECO:0007669"/>
    <property type="project" value="UniProtKB-KW"/>
</dbReference>
<dbReference type="PANTHER" id="PTHR30349">
    <property type="entry name" value="PHAGE INTEGRASE-RELATED"/>
    <property type="match status" value="1"/>
</dbReference>
<dbReference type="Gene3D" id="1.10.150.130">
    <property type="match status" value="1"/>
</dbReference>
<feature type="domain" description="Core-binding (CB)" evidence="11">
    <location>
        <begin position="4"/>
        <end position="97"/>
    </location>
</feature>
<keyword evidence="8" id="KW-0131">Cell cycle</keyword>
<dbReference type="InterPro" id="IPR050090">
    <property type="entry name" value="Tyrosine_recombinase_XerCD"/>
</dbReference>
<dbReference type="PANTHER" id="PTHR30349:SF77">
    <property type="entry name" value="TYROSINE RECOMBINASE XERC"/>
    <property type="match status" value="1"/>
</dbReference>
<keyword evidence="4" id="KW-0159">Chromosome partition</keyword>
<organism evidence="12 13">
    <name type="scientific">Candidatus Shapirobacteria bacterium CG09_land_8_20_14_0_10_39_12</name>
    <dbReference type="NCBI Taxonomy" id="1974885"/>
    <lineage>
        <taxon>Bacteria</taxon>
        <taxon>Candidatus Shapironibacteriota</taxon>
    </lineage>
</organism>
<evidence type="ECO:0000256" key="8">
    <source>
        <dbReference type="ARBA" id="ARBA00023306"/>
    </source>
</evidence>
<dbReference type="EMBL" id="PEZI01000010">
    <property type="protein sequence ID" value="PIS14852.1"/>
    <property type="molecule type" value="Genomic_DNA"/>
</dbReference>
<evidence type="ECO:0000313" key="12">
    <source>
        <dbReference type="EMBL" id="PIS14852.1"/>
    </source>
</evidence>
<gene>
    <name evidence="12" type="ORF">COT64_00460</name>
</gene>
<dbReference type="CDD" id="cd00798">
    <property type="entry name" value="INT_XerDC_C"/>
    <property type="match status" value="1"/>
</dbReference>
<dbReference type="GO" id="GO:0051301">
    <property type="term" value="P:cell division"/>
    <property type="evidence" value="ECO:0007669"/>
    <property type="project" value="UniProtKB-KW"/>
</dbReference>
<dbReference type="GO" id="GO:0006310">
    <property type="term" value="P:DNA recombination"/>
    <property type="evidence" value="ECO:0007669"/>
    <property type="project" value="UniProtKB-KW"/>
</dbReference>
<evidence type="ECO:0000256" key="4">
    <source>
        <dbReference type="ARBA" id="ARBA00022829"/>
    </source>
</evidence>
<dbReference type="InterPro" id="IPR044068">
    <property type="entry name" value="CB"/>
</dbReference>
<dbReference type="Gene3D" id="1.10.443.10">
    <property type="entry name" value="Intergrase catalytic core"/>
    <property type="match status" value="1"/>
</dbReference>
<evidence type="ECO:0000256" key="3">
    <source>
        <dbReference type="ARBA" id="ARBA00022618"/>
    </source>
</evidence>
<dbReference type="Proteomes" id="UP000230775">
    <property type="component" value="Unassembled WGS sequence"/>
</dbReference>
<comment type="subcellular location">
    <subcellularLocation>
        <location evidence="1">Cytoplasm</location>
    </subcellularLocation>
</comment>
<comment type="caution">
    <text evidence="12">The sequence shown here is derived from an EMBL/GenBank/DDBJ whole genome shotgun (WGS) entry which is preliminary data.</text>
</comment>
<dbReference type="AlphaFoldDB" id="A0A2H0WQB2"/>
<dbReference type="PROSITE" id="PS51898">
    <property type="entry name" value="TYR_RECOMBINASE"/>
    <property type="match status" value="1"/>
</dbReference>
<dbReference type="InterPro" id="IPR002104">
    <property type="entry name" value="Integrase_catalytic"/>
</dbReference>
<keyword evidence="5" id="KW-0229">DNA integration</keyword>
<keyword evidence="6 9" id="KW-0238">DNA-binding</keyword>
<evidence type="ECO:0000256" key="6">
    <source>
        <dbReference type="ARBA" id="ARBA00023125"/>
    </source>
</evidence>
<keyword evidence="2" id="KW-0963">Cytoplasm</keyword>
<dbReference type="InterPro" id="IPR013762">
    <property type="entry name" value="Integrase-like_cat_sf"/>
</dbReference>
<dbReference type="InterPro" id="IPR011010">
    <property type="entry name" value="DNA_brk_join_enz"/>
</dbReference>
<dbReference type="GO" id="GO:0005737">
    <property type="term" value="C:cytoplasm"/>
    <property type="evidence" value="ECO:0007669"/>
    <property type="project" value="UniProtKB-SubCell"/>
</dbReference>
<dbReference type="Pfam" id="PF00589">
    <property type="entry name" value="Phage_integrase"/>
    <property type="match status" value="1"/>
</dbReference>
<accession>A0A2H0WQB2</accession>
<protein>
    <recommendedName>
        <fullName evidence="14">Tyrosine recombinase XerC</fullName>
    </recommendedName>
</protein>
<evidence type="ECO:0000256" key="9">
    <source>
        <dbReference type="PROSITE-ProRule" id="PRU01248"/>
    </source>
</evidence>
<dbReference type="GO" id="GO:0007059">
    <property type="term" value="P:chromosome segregation"/>
    <property type="evidence" value="ECO:0007669"/>
    <property type="project" value="UniProtKB-KW"/>
</dbReference>
<sequence>MKRTELDRLIEEFLESLEIEHHSSPLTIRNYRHYLGRFSLWLKKNFPKAKLGSINLEIIKKYRVFLARFTTPNGIPLSHSTQAYHVIALRSFLRWLVRHDYKVLAPEKIDLPKAESRSLKFLTTEQIERLLSQPQISKPQGLRDKAILETLFSTGLRVSELVKLNRDQIDFKRREFGVIGKGGRPRVVFLSLRAVEWLKKYLDSRTDNWQPLFIHYSGKKDEEKAGEKMRLTSRSVQRILVKYVKKAELPVKATPHTLRHSFATDLLIAGADLRAVQEMLGHKNIATTQIYTHITNRQLRRVHEAFHGKGK</sequence>
<proteinExistence type="predicted"/>
<dbReference type="Pfam" id="PF02899">
    <property type="entry name" value="Phage_int_SAM_1"/>
    <property type="match status" value="1"/>
</dbReference>
<reference evidence="13" key="1">
    <citation type="submission" date="2017-09" db="EMBL/GenBank/DDBJ databases">
        <title>Depth-based differentiation of microbial function through sediment-hosted aquifers and enrichment of novel symbionts in the deep terrestrial subsurface.</title>
        <authorList>
            <person name="Probst A.J."/>
            <person name="Ladd B."/>
            <person name="Jarett J.K."/>
            <person name="Geller-Mcgrath D.E."/>
            <person name="Sieber C.M.K."/>
            <person name="Emerson J.B."/>
            <person name="Anantharaman K."/>
            <person name="Thomas B.C."/>
            <person name="Malmstrom R."/>
            <person name="Stieglmeier M."/>
            <person name="Klingl A."/>
            <person name="Woyke T."/>
            <person name="Ryan C.M."/>
            <person name="Banfield J.F."/>
        </authorList>
    </citation>
    <scope>NUCLEOTIDE SEQUENCE [LARGE SCALE GENOMIC DNA]</scope>
</reference>
<dbReference type="InterPro" id="IPR010998">
    <property type="entry name" value="Integrase_recombinase_N"/>
</dbReference>
<dbReference type="SUPFAM" id="SSF47823">
    <property type="entry name" value="lambda integrase-like, N-terminal domain"/>
    <property type="match status" value="1"/>
</dbReference>
<evidence type="ECO:0000259" key="11">
    <source>
        <dbReference type="PROSITE" id="PS51900"/>
    </source>
</evidence>
<evidence type="ECO:0000256" key="7">
    <source>
        <dbReference type="ARBA" id="ARBA00023172"/>
    </source>
</evidence>
<keyword evidence="3" id="KW-0132">Cell division</keyword>
<dbReference type="InterPro" id="IPR004107">
    <property type="entry name" value="Integrase_SAM-like_N"/>
</dbReference>
<feature type="domain" description="Tyr recombinase" evidence="10">
    <location>
        <begin position="117"/>
        <end position="304"/>
    </location>
</feature>
<keyword evidence="7" id="KW-0233">DNA recombination</keyword>
<evidence type="ECO:0000256" key="2">
    <source>
        <dbReference type="ARBA" id="ARBA00022490"/>
    </source>
</evidence>
<dbReference type="GO" id="GO:0003677">
    <property type="term" value="F:DNA binding"/>
    <property type="evidence" value="ECO:0007669"/>
    <property type="project" value="UniProtKB-UniRule"/>
</dbReference>
<evidence type="ECO:0000256" key="5">
    <source>
        <dbReference type="ARBA" id="ARBA00022908"/>
    </source>
</evidence>
<dbReference type="SUPFAM" id="SSF56349">
    <property type="entry name" value="DNA breaking-rejoining enzymes"/>
    <property type="match status" value="1"/>
</dbReference>
<dbReference type="PROSITE" id="PS51900">
    <property type="entry name" value="CB"/>
    <property type="match status" value="1"/>
</dbReference>